<dbReference type="HOGENOM" id="CLU_639253_0_0_12"/>
<evidence type="ECO:0000313" key="2">
    <source>
        <dbReference type="Proteomes" id="UP000006048"/>
    </source>
</evidence>
<organism evidence="1 2">
    <name type="scientific">Turneriella parva (strain ATCC BAA-1111 / DSM 21527 / NCTC 11395 / H)</name>
    <name type="common">Leptospira parva</name>
    <dbReference type="NCBI Taxonomy" id="869212"/>
    <lineage>
        <taxon>Bacteria</taxon>
        <taxon>Pseudomonadati</taxon>
        <taxon>Spirochaetota</taxon>
        <taxon>Spirochaetia</taxon>
        <taxon>Leptospirales</taxon>
        <taxon>Leptospiraceae</taxon>
        <taxon>Turneriella</taxon>
    </lineage>
</organism>
<protein>
    <submittedName>
        <fullName evidence="1">Uncharacterized protein</fullName>
    </submittedName>
</protein>
<name>I4B8S3_TURPD</name>
<dbReference type="Gene3D" id="3.10.50.40">
    <property type="match status" value="1"/>
</dbReference>
<dbReference type="RefSeq" id="WP_014804181.1">
    <property type="nucleotide sequence ID" value="NC_018020.1"/>
</dbReference>
<dbReference type="InterPro" id="IPR046357">
    <property type="entry name" value="PPIase_dom_sf"/>
</dbReference>
<gene>
    <name evidence="1" type="ordered locus">Turpa_3041</name>
</gene>
<dbReference type="KEGG" id="tpx:Turpa_3041"/>
<reference evidence="1 2" key="1">
    <citation type="submission" date="2012-06" db="EMBL/GenBank/DDBJ databases">
        <title>The complete chromosome of genome of Turneriella parva DSM 21527.</title>
        <authorList>
            <consortium name="US DOE Joint Genome Institute (JGI-PGF)"/>
            <person name="Lucas S."/>
            <person name="Han J."/>
            <person name="Lapidus A."/>
            <person name="Bruce D."/>
            <person name="Goodwin L."/>
            <person name="Pitluck S."/>
            <person name="Peters L."/>
            <person name="Kyrpides N."/>
            <person name="Mavromatis K."/>
            <person name="Ivanova N."/>
            <person name="Mikhailova N."/>
            <person name="Chertkov O."/>
            <person name="Detter J.C."/>
            <person name="Tapia R."/>
            <person name="Han C."/>
            <person name="Land M."/>
            <person name="Hauser L."/>
            <person name="Markowitz V."/>
            <person name="Cheng J.-F."/>
            <person name="Hugenholtz P."/>
            <person name="Woyke T."/>
            <person name="Wu D."/>
            <person name="Gronow S."/>
            <person name="Wellnitz S."/>
            <person name="Brambilla E."/>
            <person name="Klenk H.-P."/>
            <person name="Eisen J.A."/>
        </authorList>
    </citation>
    <scope>NUCLEOTIDE SEQUENCE [LARGE SCALE GENOMIC DNA]</scope>
    <source>
        <strain evidence="2">ATCC BAA-1111 / DSM 21527 / NCTC 11395 / H</strain>
    </source>
</reference>
<proteinExistence type="predicted"/>
<dbReference type="Proteomes" id="UP000006048">
    <property type="component" value="Chromosome"/>
</dbReference>
<dbReference type="PANTHER" id="PTHR47245">
    <property type="entry name" value="PEPTIDYLPROLYL ISOMERASE"/>
    <property type="match status" value="1"/>
</dbReference>
<dbReference type="STRING" id="869212.Turpa_3041"/>
<dbReference type="PANTHER" id="PTHR47245:SF2">
    <property type="entry name" value="PEPTIDYL-PROLYL CIS-TRANS ISOMERASE HP_0175-RELATED"/>
    <property type="match status" value="1"/>
</dbReference>
<keyword evidence="2" id="KW-1185">Reference proteome</keyword>
<dbReference type="EMBL" id="CP002959">
    <property type="protein sequence ID" value="AFM13680.1"/>
    <property type="molecule type" value="Genomic_DNA"/>
</dbReference>
<sequence length="429" mass="48044">MLAIAVLCTAIVLSCSGKVTYDLTETGVIATSGDLRITTRVFTNFLEAARRARLPEAKDARSAVFMLVADHYLAAEYLKSKSGKPDAAIEAEIEKASDETLAFYIRDKNPEKLFKSYVKKVSLPDTATQKALFDDKAEAAYTNVPLKRAEAEKVALAQYGIGVDKQLTYAALFDSLPQQGKLHLFTAPHAKSLEDLLMAYLRRAFLKDFVEAAPAAEKAEYTDLMKIVRNSILSRNLRYEMGMENANPHADNSAVKERAKSVSFGRVKEFYEANKDKYKEVQTVDCRHIQLTNYDLAQNLRDKIDAGADMAALVKKHSLAADKNNAEPGLIKGIKNDTELHKRPRLETLCMLPKQGESEVVRDGDRYEVVKAEKRTDGYPPLDETTHLKDDIAREIAALDLKKEFDARKKKILKRVNIRINANELGKIQ</sequence>
<dbReference type="AlphaFoldDB" id="I4B8S3"/>
<accession>I4B8S3</accession>
<evidence type="ECO:0000313" key="1">
    <source>
        <dbReference type="EMBL" id="AFM13680.1"/>
    </source>
</evidence>
<dbReference type="SUPFAM" id="SSF54534">
    <property type="entry name" value="FKBP-like"/>
    <property type="match status" value="1"/>
</dbReference>
<dbReference type="InterPro" id="IPR050245">
    <property type="entry name" value="PrsA_foldase"/>
</dbReference>
<dbReference type="GO" id="GO:0003755">
    <property type="term" value="F:peptidyl-prolyl cis-trans isomerase activity"/>
    <property type="evidence" value="ECO:0007669"/>
    <property type="project" value="InterPro"/>
</dbReference>
<dbReference type="OrthoDB" id="14196at2"/>